<dbReference type="EMBL" id="VSSQ01130098">
    <property type="protein sequence ID" value="MPN57937.1"/>
    <property type="molecule type" value="Genomic_DNA"/>
</dbReference>
<gene>
    <name evidence="2" type="ORF">SDC9_205633</name>
</gene>
<keyword evidence="1" id="KW-1133">Transmembrane helix</keyword>
<feature type="transmembrane region" description="Helical" evidence="1">
    <location>
        <begin position="12"/>
        <end position="34"/>
    </location>
</feature>
<evidence type="ECO:0000256" key="1">
    <source>
        <dbReference type="SAM" id="Phobius"/>
    </source>
</evidence>
<reference evidence="2" key="1">
    <citation type="submission" date="2019-08" db="EMBL/GenBank/DDBJ databases">
        <authorList>
            <person name="Kucharzyk K."/>
            <person name="Murdoch R.W."/>
            <person name="Higgins S."/>
            <person name="Loffler F."/>
        </authorList>
    </citation>
    <scope>NUCLEOTIDE SEQUENCE</scope>
</reference>
<accession>A0A645J3G2</accession>
<keyword evidence="1" id="KW-0812">Transmembrane</keyword>
<sequence>MIGLSSGKSIYTLYGLGLIAVLLFLTWLFIMAVYRGKYEVEFVLDDKGVLCRTQAKQAKKNRIVNALTVILGLLTGKPAAAGAGMLAQSRQEVSLRWNRVTRAKYKPKSRTILLRGGWTENIALFCADDNYEQIEAFVCRNISLPTKGDDR</sequence>
<proteinExistence type="predicted"/>
<name>A0A645J3G2_9ZZZZ</name>
<organism evidence="2">
    <name type="scientific">bioreactor metagenome</name>
    <dbReference type="NCBI Taxonomy" id="1076179"/>
    <lineage>
        <taxon>unclassified sequences</taxon>
        <taxon>metagenomes</taxon>
        <taxon>ecological metagenomes</taxon>
    </lineage>
</organism>
<protein>
    <submittedName>
        <fullName evidence="2">Uncharacterized protein</fullName>
    </submittedName>
</protein>
<keyword evidence="1" id="KW-0472">Membrane</keyword>
<evidence type="ECO:0000313" key="2">
    <source>
        <dbReference type="EMBL" id="MPN57937.1"/>
    </source>
</evidence>
<dbReference type="AlphaFoldDB" id="A0A645J3G2"/>
<comment type="caution">
    <text evidence="2">The sequence shown here is derived from an EMBL/GenBank/DDBJ whole genome shotgun (WGS) entry which is preliminary data.</text>
</comment>